<dbReference type="InterPro" id="IPR014030">
    <property type="entry name" value="Ketoacyl_synth_N"/>
</dbReference>
<comment type="caution">
    <text evidence="8">The sequence shown here is derived from an EMBL/GenBank/DDBJ whole genome shotgun (WGS) entry which is preliminary data.</text>
</comment>
<dbReference type="PANTHER" id="PTHR11712">
    <property type="entry name" value="POLYKETIDE SYNTHASE-RELATED"/>
    <property type="match status" value="1"/>
</dbReference>
<dbReference type="Gene3D" id="3.40.47.10">
    <property type="match status" value="2"/>
</dbReference>
<reference evidence="8 9" key="1">
    <citation type="submission" date="2022-05" db="EMBL/GenBank/DDBJ databases">
        <title>Streptomyces sp. nov. RY43-2 isolated from soil of a peat swamp forest.</title>
        <authorList>
            <person name="Kanchanasin P."/>
            <person name="Tanasupawat S."/>
            <person name="Phongsopitanun W."/>
        </authorList>
    </citation>
    <scope>NUCLEOTIDE SEQUENCE [LARGE SCALE GENOMIC DNA]</scope>
    <source>
        <strain evidence="8 9">RY43-2</strain>
    </source>
</reference>
<name>A0ABT0ZMP9_9ACTN</name>
<dbReference type="RefSeq" id="WP_252428812.1">
    <property type="nucleotide sequence ID" value="NZ_JAMWMR010000050.1"/>
</dbReference>
<keyword evidence="9" id="KW-1185">Reference proteome</keyword>
<protein>
    <recommendedName>
        <fullName evidence="10">Beta-ketoacyl synthase</fullName>
    </recommendedName>
</protein>
<dbReference type="Pfam" id="PF00109">
    <property type="entry name" value="ketoacyl-synt"/>
    <property type="match status" value="1"/>
</dbReference>
<dbReference type="InterPro" id="IPR016039">
    <property type="entry name" value="Thiolase-like"/>
</dbReference>
<gene>
    <name evidence="8" type="ORF">NGF19_29375</name>
</gene>
<feature type="domain" description="Beta-ketoacyl synthase C-terminal" evidence="7">
    <location>
        <begin position="266"/>
        <end position="339"/>
    </location>
</feature>
<comment type="similarity">
    <text evidence="1 4">Belongs to the thiolase-like superfamily. Beta-ketoacyl-ACP synthases family.</text>
</comment>
<dbReference type="InterPro" id="IPR014031">
    <property type="entry name" value="Ketoacyl_synth_C"/>
</dbReference>
<accession>A0ABT0ZMP9</accession>
<dbReference type="Pfam" id="PF02801">
    <property type="entry name" value="Ketoacyl-synt_C"/>
    <property type="match status" value="1"/>
</dbReference>
<feature type="region of interest" description="Disordered" evidence="5">
    <location>
        <begin position="44"/>
        <end position="64"/>
    </location>
</feature>
<evidence type="ECO:0000256" key="1">
    <source>
        <dbReference type="ARBA" id="ARBA00008467"/>
    </source>
</evidence>
<keyword evidence="3" id="KW-0012">Acyltransferase</keyword>
<evidence type="ECO:0000259" key="6">
    <source>
        <dbReference type="Pfam" id="PF00109"/>
    </source>
</evidence>
<dbReference type="InterPro" id="IPR000794">
    <property type="entry name" value="Beta-ketoacyl_synthase"/>
</dbReference>
<dbReference type="PANTHER" id="PTHR11712:SF322">
    <property type="entry name" value="POLYKETIDE BETA-KETOACYL SYNTHASE 2-RELATED"/>
    <property type="match status" value="1"/>
</dbReference>
<evidence type="ECO:0000256" key="5">
    <source>
        <dbReference type="SAM" id="MobiDB-lite"/>
    </source>
</evidence>
<evidence type="ECO:0000256" key="4">
    <source>
        <dbReference type="RuleBase" id="RU003694"/>
    </source>
</evidence>
<evidence type="ECO:0000256" key="3">
    <source>
        <dbReference type="ARBA" id="ARBA00023315"/>
    </source>
</evidence>
<evidence type="ECO:0000313" key="8">
    <source>
        <dbReference type="EMBL" id="MCN9244843.1"/>
    </source>
</evidence>
<feature type="domain" description="Beta-ketoacyl synthase-like N-terminal" evidence="6">
    <location>
        <begin position="18"/>
        <end position="222"/>
    </location>
</feature>
<evidence type="ECO:0000259" key="7">
    <source>
        <dbReference type="Pfam" id="PF02801"/>
    </source>
</evidence>
<evidence type="ECO:0000313" key="9">
    <source>
        <dbReference type="Proteomes" id="UP001523219"/>
    </source>
</evidence>
<evidence type="ECO:0000256" key="2">
    <source>
        <dbReference type="ARBA" id="ARBA00022679"/>
    </source>
</evidence>
<dbReference type="Proteomes" id="UP001523219">
    <property type="component" value="Unassembled WGS sequence"/>
</dbReference>
<evidence type="ECO:0008006" key="10">
    <source>
        <dbReference type="Google" id="ProtNLM"/>
    </source>
</evidence>
<keyword evidence="2 4" id="KW-0808">Transferase</keyword>
<organism evidence="8 9">
    <name type="scientific">Streptomyces macrolidinus</name>
    <dbReference type="NCBI Taxonomy" id="2952607"/>
    <lineage>
        <taxon>Bacteria</taxon>
        <taxon>Bacillati</taxon>
        <taxon>Actinomycetota</taxon>
        <taxon>Actinomycetes</taxon>
        <taxon>Kitasatosporales</taxon>
        <taxon>Streptomycetaceae</taxon>
        <taxon>Streptomyces</taxon>
    </lineage>
</organism>
<dbReference type="SUPFAM" id="SSF53901">
    <property type="entry name" value="Thiolase-like"/>
    <property type="match status" value="2"/>
</dbReference>
<sequence length="379" mass="38704">MSTAAVEALQAPVTHAVEPLAITAVGAATPAGLGLEALGRALAAGRPGHAEPSVQEGESLPPRPIRAVPDLRVTELIGRKGNRHLDRTTRLGLVSCRLALDSLPVPVGSRTGVVLGTSTGSIRSSSEYSLETLHQERPYLVNPSLFPNTVMNCAAGQIAIRHGLKGVNATLAGGHLAGVQALRYARNALRHGHADRLLVSGVEEFCAQSAWGWHQSGALSPDAAVGEGAALLVVEAEDAARSAGRRVLARVLACETGYADRGGLARALASVIGSALGRSGKDPAEVTAVSLGATGLVGLDRIEVRAVRSALGGALPDQVVRVKETVGECFSAGGVLQIAGLLGLWQLENTGAARTAVVPAVSRDGQVGCVVLDLNAPVG</sequence>
<proteinExistence type="inferred from homology"/>
<dbReference type="EMBL" id="JAMWMR010000050">
    <property type="protein sequence ID" value="MCN9244843.1"/>
    <property type="molecule type" value="Genomic_DNA"/>
</dbReference>